<dbReference type="Proteomes" id="UP000321393">
    <property type="component" value="Unassembled WGS sequence"/>
</dbReference>
<organism evidence="1 3">
    <name type="scientific">Cucumis melo var. makuwa</name>
    <name type="common">Oriental melon</name>
    <dbReference type="NCBI Taxonomy" id="1194695"/>
    <lineage>
        <taxon>Eukaryota</taxon>
        <taxon>Viridiplantae</taxon>
        <taxon>Streptophyta</taxon>
        <taxon>Embryophyta</taxon>
        <taxon>Tracheophyta</taxon>
        <taxon>Spermatophyta</taxon>
        <taxon>Magnoliopsida</taxon>
        <taxon>eudicotyledons</taxon>
        <taxon>Gunneridae</taxon>
        <taxon>Pentapetalae</taxon>
        <taxon>rosids</taxon>
        <taxon>fabids</taxon>
        <taxon>Cucurbitales</taxon>
        <taxon>Cucurbitaceae</taxon>
        <taxon>Benincaseae</taxon>
        <taxon>Cucumis</taxon>
    </lineage>
</organism>
<comment type="caution">
    <text evidence="1">The sequence shown here is derived from an EMBL/GenBank/DDBJ whole genome shotgun (WGS) entry which is preliminary data.</text>
</comment>
<proteinExistence type="predicted"/>
<reference evidence="3 4" key="1">
    <citation type="submission" date="2019-08" db="EMBL/GenBank/DDBJ databases">
        <title>Draft genome sequences of two oriental melons (Cucumis melo L. var makuwa).</title>
        <authorList>
            <person name="Kwon S.-Y."/>
        </authorList>
    </citation>
    <scope>NUCLEOTIDE SEQUENCE [LARGE SCALE GENOMIC DNA]</scope>
    <source>
        <strain evidence="4">cv. Chang Bougi</strain>
        <strain evidence="3">cv. SW 3</strain>
        <tissue evidence="1">Leaf</tissue>
    </source>
</reference>
<dbReference type="EMBL" id="SSTD01015655">
    <property type="protein sequence ID" value="TYK02377.1"/>
    <property type="molecule type" value="Genomic_DNA"/>
</dbReference>
<protein>
    <submittedName>
        <fullName evidence="1">Uncharacterized protein</fullName>
    </submittedName>
</protein>
<gene>
    <name evidence="2" type="ORF">E5676_scaffold155G00800</name>
    <name evidence="1" type="ORF">E6C27_scaffold57G00990</name>
</gene>
<accession>A0A5A7SUU9</accession>
<dbReference type="Proteomes" id="UP000321947">
    <property type="component" value="Unassembled WGS sequence"/>
</dbReference>
<evidence type="ECO:0000313" key="4">
    <source>
        <dbReference type="Proteomes" id="UP000321947"/>
    </source>
</evidence>
<sequence>MEDVGNEQLNVLKIIIGHCMDEHIKYDTLCRPDVDPTVMERPIVHLVVDNFINDDDEQLSPQSRSSGDK</sequence>
<dbReference type="EMBL" id="SSTE01020204">
    <property type="protein sequence ID" value="KAA0035044.1"/>
    <property type="molecule type" value="Genomic_DNA"/>
</dbReference>
<dbReference type="AlphaFoldDB" id="A0A5A7SUU9"/>
<name>A0A5A7SUU9_CUCMM</name>
<evidence type="ECO:0000313" key="1">
    <source>
        <dbReference type="EMBL" id="KAA0035044.1"/>
    </source>
</evidence>
<evidence type="ECO:0000313" key="2">
    <source>
        <dbReference type="EMBL" id="TYK02377.1"/>
    </source>
</evidence>
<evidence type="ECO:0000313" key="3">
    <source>
        <dbReference type="Proteomes" id="UP000321393"/>
    </source>
</evidence>